<keyword evidence="3" id="KW-1185">Reference proteome</keyword>
<name>A0AAN6WX62_9PEZI</name>
<sequence>MSTLQENRLVRAVLALPFLALSWYCRKWLNFDHAMALLRDRFDQNKFGPEGAHMPVIWKHFGVHSIDYNLRGIAAFFVPSLLGTDAISWWQMIFFLTDLAPIYVIWLLESCRRGNAWTPAYMATLWGYASQLLGIGFLAPIYCFLYFVFSPTASQLASNSQARSLKKEYIPFYLPLLLVLHNGLVFLMYFAPDPMARYRYNFTWQPMIFVIGFLNVVLSLTLLRVPGFSSLKTSPLFSAKALSIAVSILSFSVWAYVWLCSPFPGRGIFIPIRVDEAPMELGLHARRTLQFDLLSSFGGSLAWMAGLFLDMYAGGVIQGQELLTALLTLPAVTAIGGPGVAVLNGWWWRERKLTSRRLGAKRCIIL</sequence>
<accession>A0AAN6WX62</accession>
<protein>
    <submittedName>
        <fullName evidence="2">Uncharacterized protein</fullName>
    </submittedName>
</protein>
<feature type="transmembrane region" description="Helical" evidence="1">
    <location>
        <begin position="325"/>
        <end position="348"/>
    </location>
</feature>
<feature type="transmembrane region" description="Helical" evidence="1">
    <location>
        <begin position="169"/>
        <end position="190"/>
    </location>
</feature>
<keyword evidence="1" id="KW-0472">Membrane</keyword>
<reference evidence="2" key="1">
    <citation type="journal article" date="2023" name="Mol. Phylogenet. Evol.">
        <title>Genome-scale phylogeny and comparative genomics of the fungal order Sordariales.</title>
        <authorList>
            <person name="Hensen N."/>
            <person name="Bonometti L."/>
            <person name="Westerberg I."/>
            <person name="Brannstrom I.O."/>
            <person name="Guillou S."/>
            <person name="Cros-Aarteil S."/>
            <person name="Calhoun S."/>
            <person name="Haridas S."/>
            <person name="Kuo A."/>
            <person name="Mondo S."/>
            <person name="Pangilinan J."/>
            <person name="Riley R."/>
            <person name="LaButti K."/>
            <person name="Andreopoulos B."/>
            <person name="Lipzen A."/>
            <person name="Chen C."/>
            <person name="Yan M."/>
            <person name="Daum C."/>
            <person name="Ng V."/>
            <person name="Clum A."/>
            <person name="Steindorff A."/>
            <person name="Ohm R.A."/>
            <person name="Martin F."/>
            <person name="Silar P."/>
            <person name="Natvig D.O."/>
            <person name="Lalanne C."/>
            <person name="Gautier V."/>
            <person name="Ament-Velasquez S.L."/>
            <person name="Kruys A."/>
            <person name="Hutchinson M.I."/>
            <person name="Powell A.J."/>
            <person name="Barry K."/>
            <person name="Miller A.N."/>
            <person name="Grigoriev I.V."/>
            <person name="Debuchy R."/>
            <person name="Gladieux P."/>
            <person name="Hiltunen Thoren M."/>
            <person name="Johannesson H."/>
        </authorList>
    </citation>
    <scope>NUCLEOTIDE SEQUENCE</scope>
    <source>
        <strain evidence="2">PSN309</strain>
    </source>
</reference>
<gene>
    <name evidence="2" type="ORF">QBC35DRAFT_521931</name>
</gene>
<feature type="transmembrane region" description="Helical" evidence="1">
    <location>
        <begin position="87"/>
        <end position="108"/>
    </location>
</feature>
<proteinExistence type="predicted"/>
<keyword evidence="1" id="KW-0812">Transmembrane</keyword>
<dbReference type="EMBL" id="MU864371">
    <property type="protein sequence ID" value="KAK4189889.1"/>
    <property type="molecule type" value="Genomic_DNA"/>
</dbReference>
<organism evidence="2 3">
    <name type="scientific">Podospora australis</name>
    <dbReference type="NCBI Taxonomy" id="1536484"/>
    <lineage>
        <taxon>Eukaryota</taxon>
        <taxon>Fungi</taxon>
        <taxon>Dikarya</taxon>
        <taxon>Ascomycota</taxon>
        <taxon>Pezizomycotina</taxon>
        <taxon>Sordariomycetes</taxon>
        <taxon>Sordariomycetidae</taxon>
        <taxon>Sordariales</taxon>
        <taxon>Podosporaceae</taxon>
        <taxon>Podospora</taxon>
    </lineage>
</organism>
<dbReference type="Proteomes" id="UP001302126">
    <property type="component" value="Unassembled WGS sequence"/>
</dbReference>
<feature type="transmembrane region" description="Helical" evidence="1">
    <location>
        <begin position="202"/>
        <end position="225"/>
    </location>
</feature>
<keyword evidence="1" id="KW-1133">Transmembrane helix</keyword>
<feature type="transmembrane region" description="Helical" evidence="1">
    <location>
        <begin position="293"/>
        <end position="313"/>
    </location>
</feature>
<comment type="caution">
    <text evidence="2">The sequence shown here is derived from an EMBL/GenBank/DDBJ whole genome shotgun (WGS) entry which is preliminary data.</text>
</comment>
<feature type="transmembrane region" description="Helical" evidence="1">
    <location>
        <begin position="120"/>
        <end position="149"/>
    </location>
</feature>
<evidence type="ECO:0000256" key="1">
    <source>
        <dbReference type="SAM" id="Phobius"/>
    </source>
</evidence>
<feature type="transmembrane region" description="Helical" evidence="1">
    <location>
        <begin position="12"/>
        <end position="29"/>
    </location>
</feature>
<dbReference type="AlphaFoldDB" id="A0AAN6WX62"/>
<evidence type="ECO:0000313" key="3">
    <source>
        <dbReference type="Proteomes" id="UP001302126"/>
    </source>
</evidence>
<evidence type="ECO:0000313" key="2">
    <source>
        <dbReference type="EMBL" id="KAK4189889.1"/>
    </source>
</evidence>
<feature type="transmembrane region" description="Helical" evidence="1">
    <location>
        <begin position="237"/>
        <end position="259"/>
    </location>
</feature>
<reference evidence="2" key="2">
    <citation type="submission" date="2023-05" db="EMBL/GenBank/DDBJ databases">
        <authorList>
            <consortium name="Lawrence Berkeley National Laboratory"/>
            <person name="Steindorff A."/>
            <person name="Hensen N."/>
            <person name="Bonometti L."/>
            <person name="Westerberg I."/>
            <person name="Brannstrom I.O."/>
            <person name="Guillou S."/>
            <person name="Cros-Aarteil S."/>
            <person name="Calhoun S."/>
            <person name="Haridas S."/>
            <person name="Kuo A."/>
            <person name="Mondo S."/>
            <person name="Pangilinan J."/>
            <person name="Riley R."/>
            <person name="Labutti K."/>
            <person name="Andreopoulos B."/>
            <person name="Lipzen A."/>
            <person name="Chen C."/>
            <person name="Yanf M."/>
            <person name="Daum C."/>
            <person name="Ng V."/>
            <person name="Clum A."/>
            <person name="Ohm R."/>
            <person name="Martin F."/>
            <person name="Silar P."/>
            <person name="Natvig D."/>
            <person name="Lalanne C."/>
            <person name="Gautier V."/>
            <person name="Ament-Velasquez S.L."/>
            <person name="Kruys A."/>
            <person name="Hutchinson M.I."/>
            <person name="Powell A.J."/>
            <person name="Barry K."/>
            <person name="Miller A.N."/>
            <person name="Grigoriev I.V."/>
            <person name="Debuchy R."/>
            <person name="Gladieux P."/>
            <person name="Thoren M.H."/>
            <person name="Johannesson H."/>
        </authorList>
    </citation>
    <scope>NUCLEOTIDE SEQUENCE</scope>
    <source>
        <strain evidence="2">PSN309</strain>
    </source>
</reference>